<dbReference type="EMBL" id="JYDO01000026">
    <property type="protein sequence ID" value="KRZ76712.1"/>
    <property type="molecule type" value="Genomic_DNA"/>
</dbReference>
<organism evidence="1 2">
    <name type="scientific">Trichinella papuae</name>
    <dbReference type="NCBI Taxonomy" id="268474"/>
    <lineage>
        <taxon>Eukaryota</taxon>
        <taxon>Metazoa</taxon>
        <taxon>Ecdysozoa</taxon>
        <taxon>Nematoda</taxon>
        <taxon>Enoplea</taxon>
        <taxon>Dorylaimia</taxon>
        <taxon>Trichinellida</taxon>
        <taxon>Trichinellidae</taxon>
        <taxon>Trichinella</taxon>
    </lineage>
</organism>
<accession>A0A0V1MY55</accession>
<dbReference type="Proteomes" id="UP000054843">
    <property type="component" value="Unassembled WGS sequence"/>
</dbReference>
<evidence type="ECO:0000313" key="2">
    <source>
        <dbReference type="Proteomes" id="UP000054843"/>
    </source>
</evidence>
<dbReference type="AlphaFoldDB" id="A0A0V1MY55"/>
<keyword evidence="2" id="KW-1185">Reference proteome</keyword>
<comment type="caution">
    <text evidence="1">The sequence shown here is derived from an EMBL/GenBank/DDBJ whole genome shotgun (WGS) entry which is preliminary data.</text>
</comment>
<proteinExistence type="predicted"/>
<reference evidence="1 2" key="1">
    <citation type="submission" date="2015-01" db="EMBL/GenBank/DDBJ databases">
        <title>Evolution of Trichinella species and genotypes.</title>
        <authorList>
            <person name="Korhonen P.K."/>
            <person name="Edoardo P."/>
            <person name="Giuseppe L.R."/>
            <person name="Gasser R.B."/>
        </authorList>
    </citation>
    <scope>NUCLEOTIDE SEQUENCE [LARGE SCALE GENOMIC DNA]</scope>
    <source>
        <strain evidence="1">ISS1980</strain>
    </source>
</reference>
<protein>
    <submittedName>
        <fullName evidence="1">Uncharacterized protein</fullName>
    </submittedName>
</protein>
<sequence>MMMVVVGGGLGEEEEEEKISQKQHYAWPLQSGGSNRPIGLRVGESPSAPCRVPLWLLLSWEICLPVERHLYNNPTGHRSLGRLYCPSLKKKKKKKKRSRVTGVHFCPLLVPDAFRGAKPAPLFLSVGQHTPNNRPRMRRIIVDLCFHWLWSFFALSQHGSRSSVIVEQWLWFSHCL</sequence>
<evidence type="ECO:0000313" key="1">
    <source>
        <dbReference type="EMBL" id="KRZ76712.1"/>
    </source>
</evidence>
<gene>
    <name evidence="1" type="ORF">T10_11581</name>
</gene>
<name>A0A0V1MY55_9BILA</name>
<dbReference type="OrthoDB" id="10342227at2759"/>